<feature type="region of interest" description="Disordered" evidence="13">
    <location>
        <begin position="1"/>
        <end position="20"/>
    </location>
</feature>
<keyword evidence="7" id="KW-0658">Purine biosynthesis</keyword>
<evidence type="ECO:0000256" key="10">
    <source>
        <dbReference type="ARBA" id="ARBA00023027"/>
    </source>
</evidence>
<dbReference type="CDD" id="cd04601">
    <property type="entry name" value="CBS_pair_IMPDH"/>
    <property type="match status" value="1"/>
</dbReference>
<dbReference type="GO" id="GO:0003938">
    <property type="term" value="F:IMP dehydrogenase activity"/>
    <property type="evidence" value="ECO:0007669"/>
    <property type="project" value="UniProtKB-EC"/>
</dbReference>
<dbReference type="Pfam" id="PF00571">
    <property type="entry name" value="CBS"/>
    <property type="match status" value="2"/>
</dbReference>
<evidence type="ECO:0000256" key="1">
    <source>
        <dbReference type="ARBA" id="ARBA00001958"/>
    </source>
</evidence>
<dbReference type="InterPro" id="IPR000644">
    <property type="entry name" value="CBS_dom"/>
</dbReference>
<dbReference type="SMART" id="SM00116">
    <property type="entry name" value="CBS"/>
    <property type="match status" value="2"/>
</dbReference>
<dbReference type="GO" id="GO:0006177">
    <property type="term" value="P:GMP biosynthetic process"/>
    <property type="evidence" value="ECO:0007669"/>
    <property type="project" value="UniProtKB-KW"/>
</dbReference>
<keyword evidence="11" id="KW-0129">CBS domain</keyword>
<sequence length="508" mass="53071">MTPPNEVPAGSSLPTGTTADPLSRFGPMGLTFDDVCLLPAASDVIPSQVSTATQLTPKIRLAIPLMSAAMDTVTEARLAIAIAREGGLGVIHRNLSIEDQVIEVDKVKRSESGMIVDPVTLHPHDLVGSALDLMAKFRISGVPIVDESHRLVGILTNRDLRFEEDPSRPVSEVMTSEGLITAAQGTTLEEAQEILGRHRIEKLPVVDADGRITGLITVKDISKKLKYPNATKDEQGRLRCAAAVGVGEDSLERAQALVDAGVDLIVVDTAHGHSAGVIEVVRKIKANMSIEVAAGNIATGAAAAALIEAGADAVKVGVGPGSICTTRIVAGVGVPQLTAVFECASVAAAHGVGVIADGGVRFSGDIAKAIGAGADVIMVGSLLAGADETPGEIVLSKGERYKTYRGMGSLGAMSARSFSKDRYFQDGVESTEKVVPEGVEGRVPYKGEAQKILYQLVGGLRSAMGYCGAHTIPELQQGAQFVRMSPAGLREAHPHDVTITAEAPNYWM</sequence>
<dbReference type="PIRSF" id="PIRSF000130">
    <property type="entry name" value="IMPDH"/>
    <property type="match status" value="1"/>
</dbReference>
<evidence type="ECO:0000256" key="12">
    <source>
        <dbReference type="ARBA" id="ARBA00048028"/>
    </source>
</evidence>
<dbReference type="GO" id="GO:0046872">
    <property type="term" value="F:metal ion binding"/>
    <property type="evidence" value="ECO:0007669"/>
    <property type="project" value="UniProtKB-KW"/>
</dbReference>
<evidence type="ECO:0000256" key="9">
    <source>
        <dbReference type="ARBA" id="ARBA00023002"/>
    </source>
</evidence>
<evidence type="ECO:0000256" key="2">
    <source>
        <dbReference type="ARBA" id="ARBA00005502"/>
    </source>
</evidence>
<dbReference type="HAMAP" id="MF_01964">
    <property type="entry name" value="IMPDH"/>
    <property type="match status" value="1"/>
</dbReference>
<dbReference type="InterPro" id="IPR015875">
    <property type="entry name" value="IMP_DH/GMP_Rdtase_CS"/>
</dbReference>
<evidence type="ECO:0000256" key="11">
    <source>
        <dbReference type="ARBA" id="ARBA00023122"/>
    </source>
</evidence>
<dbReference type="Gene3D" id="3.20.20.70">
    <property type="entry name" value="Aldolase class I"/>
    <property type="match status" value="1"/>
</dbReference>
<feature type="domain" description="CBS" evidence="14">
    <location>
        <begin position="114"/>
        <end position="172"/>
    </location>
</feature>
<proteinExistence type="inferred from homology"/>
<dbReference type="PROSITE" id="PS51371">
    <property type="entry name" value="CBS"/>
    <property type="match status" value="2"/>
</dbReference>
<keyword evidence="5" id="KW-0677">Repeat</keyword>
<organism evidence="15">
    <name type="scientific">freshwater metagenome</name>
    <dbReference type="NCBI Taxonomy" id="449393"/>
    <lineage>
        <taxon>unclassified sequences</taxon>
        <taxon>metagenomes</taxon>
        <taxon>ecological metagenomes</taxon>
    </lineage>
</organism>
<dbReference type="EMBL" id="CAFBMG010000053">
    <property type="protein sequence ID" value="CAB4901245.1"/>
    <property type="molecule type" value="Genomic_DNA"/>
</dbReference>
<dbReference type="InterPro" id="IPR013785">
    <property type="entry name" value="Aldolase_TIM"/>
</dbReference>
<comment type="catalytic activity">
    <reaction evidence="12">
        <text>IMP + NAD(+) + H2O = XMP + NADH + H(+)</text>
        <dbReference type="Rhea" id="RHEA:11708"/>
        <dbReference type="ChEBI" id="CHEBI:15377"/>
        <dbReference type="ChEBI" id="CHEBI:15378"/>
        <dbReference type="ChEBI" id="CHEBI:57464"/>
        <dbReference type="ChEBI" id="CHEBI:57540"/>
        <dbReference type="ChEBI" id="CHEBI:57945"/>
        <dbReference type="ChEBI" id="CHEBI:58053"/>
        <dbReference type="EC" id="1.1.1.205"/>
    </reaction>
</comment>
<accession>A0A6J7G7Q9</accession>
<dbReference type="PANTHER" id="PTHR11911:SF111">
    <property type="entry name" value="INOSINE-5'-MONOPHOSPHATE DEHYDROGENASE"/>
    <property type="match status" value="1"/>
</dbReference>
<evidence type="ECO:0000256" key="7">
    <source>
        <dbReference type="ARBA" id="ARBA00022755"/>
    </source>
</evidence>
<dbReference type="NCBIfam" id="TIGR01302">
    <property type="entry name" value="IMP_dehydrog"/>
    <property type="match status" value="1"/>
</dbReference>
<dbReference type="InterPro" id="IPR005990">
    <property type="entry name" value="IMP_DH"/>
</dbReference>
<evidence type="ECO:0000313" key="15">
    <source>
        <dbReference type="EMBL" id="CAB4901245.1"/>
    </source>
</evidence>
<evidence type="ECO:0000256" key="3">
    <source>
        <dbReference type="ARBA" id="ARBA00011881"/>
    </source>
</evidence>
<name>A0A6J7G7Q9_9ZZZZ</name>
<comment type="cofactor">
    <cofactor evidence="1">
        <name>K(+)</name>
        <dbReference type="ChEBI" id="CHEBI:29103"/>
    </cofactor>
</comment>
<keyword evidence="6" id="KW-0332">GMP biosynthesis</keyword>
<evidence type="ECO:0000256" key="13">
    <source>
        <dbReference type="SAM" id="MobiDB-lite"/>
    </source>
</evidence>
<dbReference type="PANTHER" id="PTHR11911">
    <property type="entry name" value="INOSINE-5-MONOPHOSPHATE DEHYDROGENASE RELATED"/>
    <property type="match status" value="1"/>
</dbReference>
<keyword evidence="4" id="KW-0479">Metal-binding</keyword>
<evidence type="ECO:0000256" key="6">
    <source>
        <dbReference type="ARBA" id="ARBA00022749"/>
    </source>
</evidence>
<reference evidence="15" key="1">
    <citation type="submission" date="2020-05" db="EMBL/GenBank/DDBJ databases">
        <authorList>
            <person name="Chiriac C."/>
            <person name="Salcher M."/>
            <person name="Ghai R."/>
            <person name="Kavagutti S V."/>
        </authorList>
    </citation>
    <scope>NUCLEOTIDE SEQUENCE</scope>
</reference>
<dbReference type="AlphaFoldDB" id="A0A6J7G7Q9"/>
<dbReference type="InterPro" id="IPR001093">
    <property type="entry name" value="IMP_DH_GMPRt"/>
</dbReference>
<evidence type="ECO:0000256" key="8">
    <source>
        <dbReference type="ARBA" id="ARBA00022958"/>
    </source>
</evidence>
<evidence type="ECO:0000256" key="5">
    <source>
        <dbReference type="ARBA" id="ARBA00022737"/>
    </source>
</evidence>
<comment type="subunit">
    <text evidence="3">Homotetramer.</text>
</comment>
<evidence type="ECO:0000256" key="4">
    <source>
        <dbReference type="ARBA" id="ARBA00022723"/>
    </source>
</evidence>
<dbReference type="Pfam" id="PF00478">
    <property type="entry name" value="IMPDH"/>
    <property type="match status" value="1"/>
</dbReference>
<feature type="domain" description="CBS" evidence="14">
    <location>
        <begin position="174"/>
        <end position="231"/>
    </location>
</feature>
<evidence type="ECO:0000259" key="14">
    <source>
        <dbReference type="PROSITE" id="PS51371"/>
    </source>
</evidence>
<dbReference type="SUPFAM" id="SSF51412">
    <property type="entry name" value="Inosine monophosphate dehydrogenase (IMPDH)"/>
    <property type="match status" value="2"/>
</dbReference>
<keyword evidence="8" id="KW-0630">Potassium</keyword>
<comment type="similarity">
    <text evidence="2">Belongs to the IMPDH/GMPR family.</text>
</comment>
<keyword evidence="9" id="KW-0560">Oxidoreductase</keyword>
<protein>
    <submittedName>
        <fullName evidence="15">Unannotated protein</fullName>
    </submittedName>
</protein>
<dbReference type="PROSITE" id="PS00487">
    <property type="entry name" value="IMP_DH_GMP_RED"/>
    <property type="match status" value="1"/>
</dbReference>
<keyword evidence="10" id="KW-0520">NAD</keyword>
<gene>
    <name evidence="15" type="ORF">UFOPK3519_00843</name>
</gene>
<dbReference type="SMART" id="SM01240">
    <property type="entry name" value="IMPDH"/>
    <property type="match status" value="1"/>
</dbReference>
<dbReference type="FunFam" id="3.20.20.70:FF:000003">
    <property type="entry name" value="GMP reductase"/>
    <property type="match status" value="1"/>
</dbReference>
<dbReference type="CDD" id="cd00381">
    <property type="entry name" value="IMPDH"/>
    <property type="match status" value="1"/>
</dbReference>
<dbReference type="GO" id="GO:0006183">
    <property type="term" value="P:GTP biosynthetic process"/>
    <property type="evidence" value="ECO:0007669"/>
    <property type="project" value="TreeGrafter"/>
</dbReference>